<organism evidence="2 3">
    <name type="scientific">Blattamonas nauphoetae</name>
    <dbReference type="NCBI Taxonomy" id="2049346"/>
    <lineage>
        <taxon>Eukaryota</taxon>
        <taxon>Metamonada</taxon>
        <taxon>Preaxostyla</taxon>
        <taxon>Oxymonadida</taxon>
        <taxon>Blattamonas</taxon>
    </lineage>
</organism>
<keyword evidence="1" id="KW-0175">Coiled coil</keyword>
<reference evidence="2 3" key="1">
    <citation type="journal article" date="2022" name="bioRxiv">
        <title>Genomics of Preaxostyla Flagellates Illuminates Evolutionary Transitions and the Path Towards Mitochondrial Loss.</title>
        <authorList>
            <person name="Novak L.V.F."/>
            <person name="Treitli S.C."/>
            <person name="Pyrih J."/>
            <person name="Halakuc P."/>
            <person name="Pipaliya S.V."/>
            <person name="Vacek V."/>
            <person name="Brzon O."/>
            <person name="Soukal P."/>
            <person name="Eme L."/>
            <person name="Dacks J.B."/>
            <person name="Karnkowska A."/>
            <person name="Elias M."/>
            <person name="Hampl V."/>
        </authorList>
    </citation>
    <scope>NUCLEOTIDE SEQUENCE [LARGE SCALE GENOMIC DNA]</scope>
    <source>
        <strain evidence="2">NAU3</strain>
        <tissue evidence="2">Gut</tissue>
    </source>
</reference>
<feature type="coiled-coil region" evidence="1">
    <location>
        <begin position="129"/>
        <end position="194"/>
    </location>
</feature>
<sequence>MFSDILINDVEKRPQKTKEGHTLQSVLDELTRRVRDVREFVNSSTWLNVPSVLRSWKEGDDSALLVQLLGAVNEVLMETCDADIPIVNKHLLHSSLSSLAQNVSLAKNVRMRVEICFTTLTSVRECPVVLMEREQAQAMVREVEELKRRTGEQASTLEELMKQNEDQACTLIKMEQQIEAHKAEEARRKEAQTRQALRVGGQAIEFVSPSIARYGGSFSNSEDEQPGSLVSFEIGPVVARFTFILATNPSEDFSFGIVAHFQTANAINLWFPALKGGAGWLPNYGYKNMLQNDEESHRGTACLAGVVGQKIVLEADGREGKRTLKLSQDGLTQPTFFSHIPVPFRFAVYLDYQSVTIESLEVVDEPQMVGGAIEVPMDE</sequence>
<gene>
    <name evidence="2" type="ORF">BLNAU_23902</name>
</gene>
<evidence type="ECO:0000256" key="1">
    <source>
        <dbReference type="SAM" id="Coils"/>
    </source>
</evidence>
<dbReference type="Proteomes" id="UP001281761">
    <property type="component" value="Unassembled WGS sequence"/>
</dbReference>
<dbReference type="EMBL" id="JARBJD010000538">
    <property type="protein sequence ID" value="KAK2941188.1"/>
    <property type="molecule type" value="Genomic_DNA"/>
</dbReference>
<evidence type="ECO:0000313" key="3">
    <source>
        <dbReference type="Proteomes" id="UP001281761"/>
    </source>
</evidence>
<comment type="caution">
    <text evidence="2">The sequence shown here is derived from an EMBL/GenBank/DDBJ whole genome shotgun (WGS) entry which is preliminary data.</text>
</comment>
<evidence type="ECO:0000313" key="2">
    <source>
        <dbReference type="EMBL" id="KAK2941188.1"/>
    </source>
</evidence>
<proteinExistence type="predicted"/>
<protein>
    <submittedName>
        <fullName evidence="2">Uncharacterized protein</fullName>
    </submittedName>
</protein>
<name>A0ABQ9WPC1_9EUKA</name>
<accession>A0ABQ9WPC1</accession>
<keyword evidence="3" id="KW-1185">Reference proteome</keyword>